<proteinExistence type="predicted"/>
<dbReference type="InterPro" id="IPR001926">
    <property type="entry name" value="TrpB-like_PALP"/>
</dbReference>
<dbReference type="Gene3D" id="3.40.50.1100">
    <property type="match status" value="2"/>
</dbReference>
<dbReference type="SUPFAM" id="SSF53686">
    <property type="entry name" value="Tryptophan synthase beta subunit-like PLP-dependent enzymes"/>
    <property type="match status" value="1"/>
</dbReference>
<feature type="domain" description="Tryptophan synthase beta chain-like PALP" evidence="3">
    <location>
        <begin position="20"/>
        <end position="301"/>
    </location>
</feature>
<dbReference type="Proteomes" id="UP001183420">
    <property type="component" value="Unassembled WGS sequence"/>
</dbReference>
<dbReference type="InterPro" id="IPR036052">
    <property type="entry name" value="TrpB-like_PALP_sf"/>
</dbReference>
<accession>A0ABU2LRN0</accession>
<organism evidence="4 5">
    <name type="scientific">Streptomyces millisiae</name>
    <dbReference type="NCBI Taxonomy" id="3075542"/>
    <lineage>
        <taxon>Bacteria</taxon>
        <taxon>Bacillati</taxon>
        <taxon>Actinomycetota</taxon>
        <taxon>Actinomycetes</taxon>
        <taxon>Kitasatosporales</taxon>
        <taxon>Streptomycetaceae</taxon>
        <taxon>Streptomyces</taxon>
    </lineage>
</organism>
<comment type="caution">
    <text evidence="4">The sequence shown here is derived from an EMBL/GenBank/DDBJ whole genome shotgun (WGS) entry which is preliminary data.</text>
</comment>
<evidence type="ECO:0000259" key="3">
    <source>
        <dbReference type="Pfam" id="PF00291"/>
    </source>
</evidence>
<sequence length="340" mass="35034">MRSTWSQQALRRLLTDGAEVRPTPLRPVPLPGLPGVALHLKDESALPTGSLKHRHAQAMLHQAVATGAVGPGTPLVVATGGPFAVAAAHLATLLDLPLTALVPPKVPAAVRARVEAAGGHCRLAEGPPAALQQEARALAARLGGHFLDHFADAAPAMSDFPGPTVADEIESRPGSPAAWLVTGAASGTTAATLGRLAGRLAVADPEHSAYFAAWASDCRDYATGMPSRVPGIGRPRVEPGFPLDRVDLVIPVPDAATLAALRWLHTLGIPAGPATGTTVWAACHLAARLHRDATPGTVVAIMGDTTPTPTWPAATDLDPTPFTERLTRLATTGDWAFGPG</sequence>
<dbReference type="RefSeq" id="WP_311600008.1">
    <property type="nucleotide sequence ID" value="NZ_JAVREM010000022.1"/>
</dbReference>
<gene>
    <name evidence="4" type="ORF">RNC47_18040</name>
</gene>
<name>A0ABU2LRN0_9ACTN</name>
<protein>
    <submittedName>
        <fullName evidence="4">Pyridoxal-phosphate dependent enzyme</fullName>
    </submittedName>
</protein>
<comment type="cofactor">
    <cofactor evidence="1">
        <name>pyridoxal 5'-phosphate</name>
        <dbReference type="ChEBI" id="CHEBI:597326"/>
    </cofactor>
</comment>
<dbReference type="PANTHER" id="PTHR10314">
    <property type="entry name" value="CYSTATHIONINE BETA-SYNTHASE"/>
    <property type="match status" value="1"/>
</dbReference>
<evidence type="ECO:0000256" key="2">
    <source>
        <dbReference type="ARBA" id="ARBA00022898"/>
    </source>
</evidence>
<evidence type="ECO:0000313" key="5">
    <source>
        <dbReference type="Proteomes" id="UP001183420"/>
    </source>
</evidence>
<evidence type="ECO:0000313" key="4">
    <source>
        <dbReference type="EMBL" id="MDT0320239.1"/>
    </source>
</evidence>
<reference evidence="5" key="1">
    <citation type="submission" date="2023-07" db="EMBL/GenBank/DDBJ databases">
        <title>30 novel species of actinomycetes from the DSMZ collection.</title>
        <authorList>
            <person name="Nouioui I."/>
        </authorList>
    </citation>
    <scope>NUCLEOTIDE SEQUENCE [LARGE SCALE GENOMIC DNA]</scope>
    <source>
        <strain evidence="5">DSM 44918</strain>
    </source>
</reference>
<dbReference type="Pfam" id="PF00291">
    <property type="entry name" value="PALP"/>
    <property type="match status" value="1"/>
</dbReference>
<keyword evidence="2" id="KW-0663">Pyridoxal phosphate</keyword>
<keyword evidence="5" id="KW-1185">Reference proteome</keyword>
<dbReference type="InterPro" id="IPR050214">
    <property type="entry name" value="Cys_Synth/Cystath_Beta-Synth"/>
</dbReference>
<evidence type="ECO:0000256" key="1">
    <source>
        <dbReference type="ARBA" id="ARBA00001933"/>
    </source>
</evidence>
<dbReference type="EMBL" id="JAVREM010000022">
    <property type="protein sequence ID" value="MDT0320239.1"/>
    <property type="molecule type" value="Genomic_DNA"/>
</dbReference>